<feature type="domain" description="Fumarylacetoacetase N-terminal" evidence="2">
    <location>
        <begin position="1"/>
        <end position="79"/>
    </location>
</feature>
<dbReference type="Pfam" id="PF18288">
    <property type="entry name" value="FAA_hydro_N_2"/>
    <property type="match status" value="1"/>
</dbReference>
<dbReference type="Proteomes" id="UP000248330">
    <property type="component" value="Unassembled WGS sequence"/>
</dbReference>
<dbReference type="Gene3D" id="3.90.850.10">
    <property type="entry name" value="Fumarylacetoacetase-like, C-terminal domain"/>
    <property type="match status" value="1"/>
</dbReference>
<dbReference type="GO" id="GO:0016787">
    <property type="term" value="F:hydrolase activity"/>
    <property type="evidence" value="ECO:0007669"/>
    <property type="project" value="UniProtKB-KW"/>
</dbReference>
<dbReference type="EMBL" id="QICN01000010">
    <property type="protein sequence ID" value="PXV65208.1"/>
    <property type="molecule type" value="Genomic_DNA"/>
</dbReference>
<evidence type="ECO:0000313" key="3">
    <source>
        <dbReference type="EMBL" id="PXV65208.1"/>
    </source>
</evidence>
<sequence length="343" mass="36339">MKLASLKDGSRDGRLVVVSADLSRCVPAAGIAPTLQAALDRWEQTEPALRALAARLDAGDGGGDAEDFHPIACHSPLPRAYQWADGSAYVNHVELVRKARGAQMPESFWTDPLIYQGGSDSFLDPMGPIEAASEDWGIDLEAEIAVITGDVPVGADAARAREQVRLLMLVNDVSLRNLIPGELAKGFGFFQSKPSSAFSPVAVTPDELGAAWDGGRVHLPLRSQINGQPLGVPNAGIDMTFDFPTLIAHAARTRPLAAGSIIGSGTVSNRDADGGPGKPVADGGVGYSCLAEIRMIETILHGKPKTPFLRFGDEVRIEMLDAQGRSIFGAIEQVVARYKPQGL</sequence>
<keyword evidence="3" id="KW-0378">Hydrolase</keyword>
<dbReference type="SUPFAM" id="SSF56529">
    <property type="entry name" value="FAH"/>
    <property type="match status" value="1"/>
</dbReference>
<dbReference type="RefSeq" id="WP_110266252.1">
    <property type="nucleotide sequence ID" value="NZ_CAKZQT010000018.1"/>
</dbReference>
<evidence type="ECO:0000313" key="4">
    <source>
        <dbReference type="Proteomes" id="UP000248330"/>
    </source>
</evidence>
<dbReference type="PANTHER" id="PTHR43211:SF1">
    <property type="entry name" value="BLL6422 PROTEIN"/>
    <property type="match status" value="1"/>
</dbReference>
<evidence type="ECO:0000259" key="2">
    <source>
        <dbReference type="Pfam" id="PF18288"/>
    </source>
</evidence>
<dbReference type="InterPro" id="IPR011234">
    <property type="entry name" value="Fumarylacetoacetase-like_C"/>
</dbReference>
<dbReference type="Pfam" id="PF01557">
    <property type="entry name" value="FAA_hydrolase"/>
    <property type="match status" value="1"/>
</dbReference>
<name>A0A318E556_9GAMM</name>
<dbReference type="AlphaFoldDB" id="A0A318E556"/>
<feature type="domain" description="Fumarylacetoacetase-like C-terminal" evidence="1">
    <location>
        <begin position="83"/>
        <end position="335"/>
    </location>
</feature>
<proteinExistence type="predicted"/>
<keyword evidence="4" id="KW-1185">Reference proteome</keyword>
<dbReference type="InterPro" id="IPR036663">
    <property type="entry name" value="Fumarylacetoacetase_C_sf"/>
</dbReference>
<dbReference type="PANTHER" id="PTHR43211">
    <property type="entry name" value="FUMARYLACETOACETATE HYDROLASE"/>
    <property type="match status" value="1"/>
</dbReference>
<gene>
    <name evidence="3" type="ORF">C8D93_11026</name>
</gene>
<dbReference type="InterPro" id="IPR041072">
    <property type="entry name" value="FAA_hydro_N"/>
</dbReference>
<protein>
    <submittedName>
        <fullName evidence="3">Fumarylacetoacetate (FAA) hydrolase</fullName>
    </submittedName>
</protein>
<accession>A0A318E556</accession>
<organism evidence="3 4">
    <name type="scientific">Sinimarinibacterium flocculans</name>
    <dbReference type="NCBI Taxonomy" id="985250"/>
    <lineage>
        <taxon>Bacteria</taxon>
        <taxon>Pseudomonadati</taxon>
        <taxon>Pseudomonadota</taxon>
        <taxon>Gammaproteobacteria</taxon>
        <taxon>Nevskiales</taxon>
        <taxon>Nevskiaceae</taxon>
        <taxon>Sinimarinibacterium</taxon>
    </lineage>
</organism>
<dbReference type="OrthoDB" id="9775905at2"/>
<comment type="caution">
    <text evidence="3">The sequence shown here is derived from an EMBL/GenBank/DDBJ whole genome shotgun (WGS) entry which is preliminary data.</text>
</comment>
<evidence type="ECO:0000259" key="1">
    <source>
        <dbReference type="Pfam" id="PF01557"/>
    </source>
</evidence>
<reference evidence="3 4" key="1">
    <citation type="submission" date="2018-04" db="EMBL/GenBank/DDBJ databases">
        <title>Genomic Encyclopedia of Type Strains, Phase IV (KMG-IV): sequencing the most valuable type-strain genomes for metagenomic binning, comparative biology and taxonomic classification.</title>
        <authorList>
            <person name="Goeker M."/>
        </authorList>
    </citation>
    <scope>NUCLEOTIDE SEQUENCE [LARGE SCALE GENOMIC DNA]</scope>
    <source>
        <strain evidence="3 4">DSM 104150</strain>
    </source>
</reference>